<sequence>MTSSHGGSSPEELPEELRQQLATLQTRNDHAQESLTALWQQPNAPASDNDLPAKPHKQTETYAVERPAAVAPTPTYTVTPPNHIQCNELDGEPLQPEESLIKPIMAYKAEDYPGGAARRDVGWEELVDGEPPMSDTRRSKNNSAQAQVGGIPKSVPHIRPPPAPMLGEVFRRLPAGVSLSYLRSNHTESQLQSHLSEFETSKPEIANSNELDVPLRGSANYARISSLVPRTAPPPSQLPDYLSLYASRNNEGANGGQLGWLATQPINNVDGQQGVLEQVSPLTPRAQDPGSTCATSAVSVAPAASAMLVATSTRAVARTGALTITMPTRFELTSAENGDVVEYDTLARSRHWSAENPKGTNYTKPSALLEAKEKRECALFDRYSRAYEKLMQDTADHVDGEEGALTRLSHKAFKAAREAADRKPIHKRSFYEGASLDWKKTLLEQAADISRISNRTA</sequence>
<dbReference type="Proteomes" id="UP000063063">
    <property type="component" value="Chromosome 25"/>
</dbReference>
<evidence type="ECO:0000256" key="1">
    <source>
        <dbReference type="SAM" id="MobiDB-lite"/>
    </source>
</evidence>
<organism evidence="2 3">
    <name type="scientific">Leishmania panamensis</name>
    <dbReference type="NCBI Taxonomy" id="5679"/>
    <lineage>
        <taxon>Eukaryota</taxon>
        <taxon>Discoba</taxon>
        <taxon>Euglenozoa</taxon>
        <taxon>Kinetoplastea</taxon>
        <taxon>Metakinetoplastina</taxon>
        <taxon>Trypanosomatida</taxon>
        <taxon>Trypanosomatidae</taxon>
        <taxon>Leishmaniinae</taxon>
        <taxon>Leishmania</taxon>
        <taxon>Leishmania guyanensis species complex</taxon>
    </lineage>
</organism>
<dbReference type="GeneID" id="22575750"/>
<protein>
    <submittedName>
        <fullName evidence="2">Uncharacterized protein</fullName>
    </submittedName>
</protein>
<evidence type="ECO:0000313" key="3">
    <source>
        <dbReference type="Proteomes" id="UP000063063"/>
    </source>
</evidence>
<proteinExistence type="predicted"/>
<dbReference type="KEGG" id="lpan:LPMP_251020"/>
<name>A0A088RUL4_LEIPA</name>
<dbReference type="VEuPathDB" id="TriTrypDB:LPAL13_250016300"/>
<reference evidence="2 3" key="1">
    <citation type="journal article" date="2015" name="Sci. Rep.">
        <title>The genome of Leishmania panamensis: insights into genomics of the L. (Viannia) subgenus.</title>
        <authorList>
            <person name="Llanes A."/>
            <person name="Restrepo C.M."/>
            <person name="Vecchio G.D."/>
            <person name="Anguizola F.J."/>
            <person name="Lleonart R."/>
        </authorList>
    </citation>
    <scope>NUCLEOTIDE SEQUENCE [LARGE SCALE GENOMIC DNA]</scope>
    <source>
        <strain evidence="2 3">MHOM/PA/94/PSC-1</strain>
    </source>
</reference>
<feature type="region of interest" description="Disordered" evidence="1">
    <location>
        <begin position="122"/>
        <end position="159"/>
    </location>
</feature>
<evidence type="ECO:0000313" key="2">
    <source>
        <dbReference type="EMBL" id="AIN98964.1"/>
    </source>
</evidence>
<gene>
    <name evidence="2" type="ORF">LPMP_251020</name>
</gene>
<dbReference type="RefSeq" id="XP_010699671.1">
    <property type="nucleotide sequence ID" value="XM_010701369.1"/>
</dbReference>
<feature type="region of interest" description="Disordered" evidence="1">
    <location>
        <begin position="39"/>
        <end position="80"/>
    </location>
</feature>
<feature type="compositionally biased region" description="Low complexity" evidence="1">
    <location>
        <begin position="67"/>
        <end position="80"/>
    </location>
</feature>
<dbReference type="VEuPathDB" id="TriTrypDB:LPMP_251020"/>
<dbReference type="AlphaFoldDB" id="A0A088RUL4"/>
<keyword evidence="3" id="KW-1185">Reference proteome</keyword>
<dbReference type="OrthoDB" id="268040at2759"/>
<accession>A0A088RUL4</accession>
<dbReference type="eggNOG" id="ENOG502SDAN">
    <property type="taxonomic scope" value="Eukaryota"/>
</dbReference>
<dbReference type="EMBL" id="CP009394">
    <property type="protein sequence ID" value="AIN98964.1"/>
    <property type="molecule type" value="Genomic_DNA"/>
</dbReference>